<evidence type="ECO:0000313" key="2">
    <source>
        <dbReference type="Proteomes" id="UP000219522"/>
    </source>
</evidence>
<dbReference type="AlphaFoldDB" id="A0A7Z7IDZ9"/>
<comment type="caution">
    <text evidence="1">The sequence shown here is derived from an EMBL/GenBank/DDBJ whole genome shotgun (WGS) entry which is preliminary data.</text>
</comment>
<organism evidence="1 2">
    <name type="scientific">Caballeronia arationis</name>
    <dbReference type="NCBI Taxonomy" id="1777142"/>
    <lineage>
        <taxon>Bacteria</taxon>
        <taxon>Pseudomonadati</taxon>
        <taxon>Pseudomonadota</taxon>
        <taxon>Betaproteobacteria</taxon>
        <taxon>Burkholderiales</taxon>
        <taxon>Burkholderiaceae</taxon>
        <taxon>Caballeronia</taxon>
    </lineage>
</organism>
<accession>A0A7Z7IDZ9</accession>
<gene>
    <name evidence="1" type="ORF">SAMN05446927_7459</name>
</gene>
<dbReference type="Proteomes" id="UP000219522">
    <property type="component" value="Unassembled WGS sequence"/>
</dbReference>
<name>A0A7Z7IDZ9_9BURK</name>
<proteinExistence type="predicted"/>
<keyword evidence="2" id="KW-1185">Reference proteome</keyword>
<sequence length="188" mass="19469">MLLQPGESIEDSMTLMRGSEGALFAVPGVHEVRVEVHWDAEEMIARVEGGTTVMVTGAADADHAAAAHAVLATPDAHLVLAIGGDHLIDGIAAIQTALACSVLRPHFAAVEAKRVGRRFGHRKPDVKAVAALIDDDVVMSGTELGKLAAIVQNDAKSGATAKGLAKTLKSKAKKVTLSSAARKNVDAL</sequence>
<evidence type="ECO:0000313" key="1">
    <source>
        <dbReference type="EMBL" id="SOE88834.1"/>
    </source>
</evidence>
<protein>
    <submittedName>
        <fullName evidence="1">Uncharacterized protein</fullName>
    </submittedName>
</protein>
<reference evidence="1 2" key="1">
    <citation type="submission" date="2017-09" db="EMBL/GenBank/DDBJ databases">
        <authorList>
            <person name="Varghese N."/>
            <person name="Submissions S."/>
        </authorList>
    </citation>
    <scope>NUCLEOTIDE SEQUENCE [LARGE SCALE GENOMIC DNA]</scope>
    <source>
        <strain evidence="1 2">OK806</strain>
    </source>
</reference>
<dbReference type="EMBL" id="OCSU01000003">
    <property type="protein sequence ID" value="SOE88834.1"/>
    <property type="molecule type" value="Genomic_DNA"/>
</dbReference>
<dbReference type="RefSeq" id="WP_143753725.1">
    <property type="nucleotide sequence ID" value="NZ_OCSU01000003.1"/>
</dbReference>